<evidence type="ECO:0000313" key="1">
    <source>
        <dbReference type="EMBL" id="MCV2873012.1"/>
    </source>
</evidence>
<proteinExistence type="predicted"/>
<dbReference type="EMBL" id="JAOWKZ010000003">
    <property type="protein sequence ID" value="MCV2873012.1"/>
    <property type="molecule type" value="Genomic_DNA"/>
</dbReference>
<reference evidence="1 2" key="1">
    <citation type="submission" date="2022-10" db="EMBL/GenBank/DDBJ databases">
        <title>Defluviimonas sp. nov., isolated from ocean surface sediments.</title>
        <authorList>
            <person name="He W."/>
            <person name="Wang L."/>
            <person name="Zhang D.-F."/>
        </authorList>
    </citation>
    <scope>NUCLEOTIDE SEQUENCE [LARGE SCALE GENOMIC DNA]</scope>
    <source>
        <strain evidence="1 2">WL0050</strain>
    </source>
</reference>
<comment type="caution">
    <text evidence="1">The sequence shown here is derived from an EMBL/GenBank/DDBJ whole genome shotgun (WGS) entry which is preliminary data.</text>
</comment>
<dbReference type="RefSeq" id="WP_263740231.1">
    <property type="nucleotide sequence ID" value="NZ_JAOWKZ010000003.1"/>
</dbReference>
<gene>
    <name evidence="1" type="ORF">OEZ71_11975</name>
</gene>
<evidence type="ECO:0000313" key="2">
    <source>
        <dbReference type="Proteomes" id="UP001652564"/>
    </source>
</evidence>
<organism evidence="1 2">
    <name type="scientific">Albidovulum litorale</name>
    <dbReference type="NCBI Taxonomy" id="2984134"/>
    <lineage>
        <taxon>Bacteria</taxon>
        <taxon>Pseudomonadati</taxon>
        <taxon>Pseudomonadota</taxon>
        <taxon>Alphaproteobacteria</taxon>
        <taxon>Rhodobacterales</taxon>
        <taxon>Paracoccaceae</taxon>
        <taxon>Albidovulum</taxon>
    </lineage>
</organism>
<protein>
    <submittedName>
        <fullName evidence="1">Uncharacterized protein</fullName>
    </submittedName>
</protein>
<sequence>MQGLIEGRAGSVAELTEREQLRPGAISRILPLAWLAPDITQAILEGRQHADLTAKALRDLPELPLAWSDQRRALGFPAA</sequence>
<accession>A0ABT2ZPH6</accession>
<keyword evidence="2" id="KW-1185">Reference proteome</keyword>
<name>A0ABT2ZPH6_9RHOB</name>
<dbReference type="Proteomes" id="UP001652564">
    <property type="component" value="Unassembled WGS sequence"/>
</dbReference>